<sequence>MLGQSHQQTMVDVLWSAFGRCYVNVRAVAVSVNTKKSENVVRFCCCQKIGLDGDCLALCQSDVSNLKPGSLRHCTDLDLDLAMLCKGRFFSRLACCRAHHVPVECSMGCLDEVPVH</sequence>
<gene>
    <name evidence="1" type="ORF">PXEA_LOCUS24021</name>
</gene>
<dbReference type="EMBL" id="CAAALY010113439">
    <property type="protein sequence ID" value="VEL30581.1"/>
    <property type="molecule type" value="Genomic_DNA"/>
</dbReference>
<evidence type="ECO:0008006" key="3">
    <source>
        <dbReference type="Google" id="ProtNLM"/>
    </source>
</evidence>
<dbReference type="AlphaFoldDB" id="A0A448X853"/>
<comment type="caution">
    <text evidence="1">The sequence shown here is derived from an EMBL/GenBank/DDBJ whole genome shotgun (WGS) entry which is preliminary data.</text>
</comment>
<protein>
    <recommendedName>
        <fullName evidence="3">DB domain-containing protein</fullName>
    </recommendedName>
</protein>
<dbReference type="Proteomes" id="UP000784294">
    <property type="component" value="Unassembled WGS sequence"/>
</dbReference>
<name>A0A448X853_9PLAT</name>
<proteinExistence type="predicted"/>
<reference evidence="1" key="1">
    <citation type="submission" date="2018-11" db="EMBL/GenBank/DDBJ databases">
        <authorList>
            <consortium name="Pathogen Informatics"/>
        </authorList>
    </citation>
    <scope>NUCLEOTIDE SEQUENCE</scope>
</reference>
<evidence type="ECO:0000313" key="1">
    <source>
        <dbReference type="EMBL" id="VEL30581.1"/>
    </source>
</evidence>
<evidence type="ECO:0000313" key="2">
    <source>
        <dbReference type="Proteomes" id="UP000784294"/>
    </source>
</evidence>
<accession>A0A448X853</accession>
<organism evidence="1 2">
    <name type="scientific">Protopolystoma xenopodis</name>
    <dbReference type="NCBI Taxonomy" id="117903"/>
    <lineage>
        <taxon>Eukaryota</taxon>
        <taxon>Metazoa</taxon>
        <taxon>Spiralia</taxon>
        <taxon>Lophotrochozoa</taxon>
        <taxon>Platyhelminthes</taxon>
        <taxon>Monogenea</taxon>
        <taxon>Polyopisthocotylea</taxon>
        <taxon>Polystomatidea</taxon>
        <taxon>Polystomatidae</taxon>
        <taxon>Protopolystoma</taxon>
    </lineage>
</organism>
<keyword evidence="2" id="KW-1185">Reference proteome</keyword>
<feature type="non-terminal residue" evidence="1">
    <location>
        <position position="1"/>
    </location>
</feature>